<evidence type="ECO:0000256" key="6">
    <source>
        <dbReference type="ARBA" id="ARBA00022989"/>
    </source>
</evidence>
<dbReference type="EMBL" id="JBCNJP010000015">
    <property type="protein sequence ID" value="KAK9067442.1"/>
    <property type="molecule type" value="Genomic_DNA"/>
</dbReference>
<dbReference type="InterPro" id="IPR008166">
    <property type="entry name" value="Glyco_transf_92"/>
</dbReference>
<keyword evidence="7 8" id="KW-0472">Membrane</keyword>
<name>A0AAP0D7R6_9ASTR</name>
<dbReference type="Proteomes" id="UP001408789">
    <property type="component" value="Unassembled WGS sequence"/>
</dbReference>
<dbReference type="Pfam" id="PF01697">
    <property type="entry name" value="Glyco_transf_92"/>
    <property type="match status" value="1"/>
</dbReference>
<keyword evidence="10" id="KW-1185">Reference proteome</keyword>
<comment type="similarity">
    <text evidence="2 8">Belongs to the glycosyltransferase 92 family.</text>
</comment>
<evidence type="ECO:0000256" key="3">
    <source>
        <dbReference type="ARBA" id="ARBA00022676"/>
    </source>
</evidence>
<evidence type="ECO:0000256" key="1">
    <source>
        <dbReference type="ARBA" id="ARBA00004167"/>
    </source>
</evidence>
<dbReference type="GO" id="GO:0005737">
    <property type="term" value="C:cytoplasm"/>
    <property type="evidence" value="ECO:0007669"/>
    <property type="project" value="TreeGrafter"/>
</dbReference>
<sequence length="471" mass="53058">MAKEKEAIENPNLKTSNNNNKMFIGIVWNCVPELKLLLSALLFFCSLITLFQFFPSHLSFSVQDLRHCAALPPPPSVKQPPEFEIEHLNVKKQDVVLQGGVIKRNFNAYGSAAYNFILMSAYRGGLDTFAVIGLSSKPLHVFAKPTYVCEWAPRNGTANVTVSGVKTLPDWGYGRVYTVVVVNCTFPSPVGHGGAGGTGGTLFVHASTSGSGDASFNLTDTIEALEEAPASLNPVLFTDQPKYDYLYCGSPLYGNLSPQRIREWIAYHVKMFGEKSHFVIHDAGGVHRDVMNVLRPYRFATKWMFFFDVDEFIFVPKKSTLKTVMDSLSEFTQFTIEQRTISNKLCYLDDHPGKIYRKWGIEKLVYRDIMKGIRRDRKYVVQPRNVFATGVHMSENILGKTTHKTEGKIMYYHYHGTISERREPCRQLVNTTEMKVGGTPYVVDKTMREAAGAVKRFEARMIGSALLNTRQ</sequence>
<comment type="caution">
    <text evidence="9">The sequence shown here is derived from an EMBL/GenBank/DDBJ whole genome shotgun (WGS) entry which is preliminary data.</text>
</comment>
<dbReference type="EC" id="2.4.1.-" evidence="8"/>
<accession>A0AAP0D7R6</accession>
<comment type="subcellular location">
    <subcellularLocation>
        <location evidence="1">Membrane</location>
        <topology evidence="1">Single-pass membrane protein</topology>
    </subcellularLocation>
</comment>
<protein>
    <recommendedName>
        <fullName evidence="8">Glycosyltransferase family 92 protein</fullName>
        <ecNumber evidence="8">2.4.1.-</ecNumber>
    </recommendedName>
</protein>
<dbReference type="GO" id="GO:0016020">
    <property type="term" value="C:membrane"/>
    <property type="evidence" value="ECO:0007669"/>
    <property type="project" value="UniProtKB-SubCell"/>
</dbReference>
<evidence type="ECO:0000313" key="10">
    <source>
        <dbReference type="Proteomes" id="UP001408789"/>
    </source>
</evidence>
<keyword evidence="3 8" id="KW-0328">Glycosyltransferase</keyword>
<proteinExistence type="inferred from homology"/>
<evidence type="ECO:0000256" key="8">
    <source>
        <dbReference type="RuleBase" id="RU366017"/>
    </source>
</evidence>
<evidence type="ECO:0000256" key="2">
    <source>
        <dbReference type="ARBA" id="ARBA00007647"/>
    </source>
</evidence>
<evidence type="ECO:0000256" key="5">
    <source>
        <dbReference type="ARBA" id="ARBA00022692"/>
    </source>
</evidence>
<dbReference type="AlphaFoldDB" id="A0AAP0D7R6"/>
<evidence type="ECO:0000256" key="7">
    <source>
        <dbReference type="ARBA" id="ARBA00023136"/>
    </source>
</evidence>
<organism evidence="9 10">
    <name type="scientific">Deinandra increscens subsp. villosa</name>
    <dbReference type="NCBI Taxonomy" id="3103831"/>
    <lineage>
        <taxon>Eukaryota</taxon>
        <taxon>Viridiplantae</taxon>
        <taxon>Streptophyta</taxon>
        <taxon>Embryophyta</taxon>
        <taxon>Tracheophyta</taxon>
        <taxon>Spermatophyta</taxon>
        <taxon>Magnoliopsida</taxon>
        <taxon>eudicotyledons</taxon>
        <taxon>Gunneridae</taxon>
        <taxon>Pentapetalae</taxon>
        <taxon>asterids</taxon>
        <taxon>campanulids</taxon>
        <taxon>Asterales</taxon>
        <taxon>Asteraceae</taxon>
        <taxon>Asteroideae</taxon>
        <taxon>Heliantheae alliance</taxon>
        <taxon>Madieae</taxon>
        <taxon>Madiinae</taxon>
        <taxon>Deinandra</taxon>
    </lineage>
</organism>
<evidence type="ECO:0000313" key="9">
    <source>
        <dbReference type="EMBL" id="KAK9067442.1"/>
    </source>
</evidence>
<keyword evidence="5 8" id="KW-0812">Transmembrane</keyword>
<dbReference type="PANTHER" id="PTHR21461:SF92">
    <property type="entry name" value="GLYCOSYLTRANSFERASE FAMILY 92 PROTEIN"/>
    <property type="match status" value="1"/>
</dbReference>
<reference evidence="9 10" key="1">
    <citation type="submission" date="2024-04" db="EMBL/GenBank/DDBJ databases">
        <title>The reference genome of an endangered Asteraceae, Deinandra increscens subsp. villosa, native to the Central Coast of California.</title>
        <authorList>
            <person name="Guilliams M."/>
            <person name="Hasenstab-Lehman K."/>
            <person name="Meyer R."/>
            <person name="Mcevoy S."/>
        </authorList>
    </citation>
    <scope>NUCLEOTIDE SEQUENCE [LARGE SCALE GENOMIC DNA]</scope>
    <source>
        <tissue evidence="9">Leaf</tissue>
    </source>
</reference>
<gene>
    <name evidence="9" type="ORF">SSX86_014771</name>
</gene>
<feature type="transmembrane region" description="Helical" evidence="8">
    <location>
        <begin position="36"/>
        <end position="54"/>
    </location>
</feature>
<evidence type="ECO:0000256" key="4">
    <source>
        <dbReference type="ARBA" id="ARBA00022679"/>
    </source>
</evidence>
<keyword evidence="6 8" id="KW-1133">Transmembrane helix</keyword>
<dbReference type="GO" id="GO:0016757">
    <property type="term" value="F:glycosyltransferase activity"/>
    <property type="evidence" value="ECO:0007669"/>
    <property type="project" value="UniProtKB-UniRule"/>
</dbReference>
<keyword evidence="4 8" id="KW-0808">Transferase</keyword>
<dbReference type="PANTHER" id="PTHR21461">
    <property type="entry name" value="GLYCOSYLTRANSFERASE FAMILY 92 PROTEIN"/>
    <property type="match status" value="1"/>
</dbReference>